<sequence>MKKVRVSFKDQLGGELVEIVRISDGADIETEPGLIDVKEGSLVGKYESMVQVTLIPKGKGKEEKAFTGTRGVTDRLQEAIKMLKWGSKRGIYDGLYGGDSLAKAVGTLWASVSEPAVNDKEETKCGEAG</sequence>
<keyword evidence="2" id="KW-1185">Reference proteome</keyword>
<evidence type="ECO:0000313" key="1">
    <source>
        <dbReference type="EMBL" id="KAL1214048.1"/>
    </source>
</evidence>
<dbReference type="EMBL" id="JBANAX010000325">
    <property type="protein sequence ID" value="KAL1214048.1"/>
    <property type="molecule type" value="Genomic_DNA"/>
</dbReference>
<reference evidence="1 2" key="1">
    <citation type="submission" date="2024-04" db="EMBL/GenBank/DDBJ databases">
        <title>Genome assembly C_amara_ONT_v2.</title>
        <authorList>
            <person name="Yant L."/>
            <person name="Moore C."/>
            <person name="Slenker M."/>
        </authorList>
    </citation>
    <scope>NUCLEOTIDE SEQUENCE [LARGE SCALE GENOMIC DNA]</scope>
    <source>
        <tissue evidence="1">Leaf</tissue>
    </source>
</reference>
<name>A0ABD1B507_CARAN</name>
<comment type="caution">
    <text evidence="1">The sequence shown here is derived from an EMBL/GenBank/DDBJ whole genome shotgun (WGS) entry which is preliminary data.</text>
</comment>
<organism evidence="1 2">
    <name type="scientific">Cardamine amara subsp. amara</name>
    <dbReference type="NCBI Taxonomy" id="228776"/>
    <lineage>
        <taxon>Eukaryota</taxon>
        <taxon>Viridiplantae</taxon>
        <taxon>Streptophyta</taxon>
        <taxon>Embryophyta</taxon>
        <taxon>Tracheophyta</taxon>
        <taxon>Spermatophyta</taxon>
        <taxon>Magnoliopsida</taxon>
        <taxon>eudicotyledons</taxon>
        <taxon>Gunneridae</taxon>
        <taxon>Pentapetalae</taxon>
        <taxon>rosids</taxon>
        <taxon>malvids</taxon>
        <taxon>Brassicales</taxon>
        <taxon>Brassicaceae</taxon>
        <taxon>Cardamineae</taxon>
        <taxon>Cardamine</taxon>
    </lineage>
</organism>
<dbReference type="Proteomes" id="UP001558713">
    <property type="component" value="Unassembled WGS sequence"/>
</dbReference>
<protein>
    <submittedName>
        <fullName evidence="1">Phosphatase 1 regulatory inhibitor subunit PPP1R8-like protein</fullName>
    </submittedName>
</protein>
<proteinExistence type="predicted"/>
<dbReference type="AlphaFoldDB" id="A0ABD1B507"/>
<accession>A0ABD1B507</accession>
<evidence type="ECO:0000313" key="2">
    <source>
        <dbReference type="Proteomes" id="UP001558713"/>
    </source>
</evidence>
<gene>
    <name evidence="1" type="ORF">V5N11_007408</name>
</gene>